<protein>
    <recommendedName>
        <fullName evidence="1">GST N-terminal domain-containing protein</fullName>
    </recommendedName>
</protein>
<dbReference type="EMBL" id="JANBPY010004102">
    <property type="protein sequence ID" value="KAJ1949156.1"/>
    <property type="molecule type" value="Genomic_DNA"/>
</dbReference>
<feature type="non-terminal residue" evidence="2">
    <location>
        <position position="117"/>
    </location>
</feature>
<dbReference type="SFLD" id="SFLDS00019">
    <property type="entry name" value="Glutathione_Transferase_(cytos"/>
    <property type="match status" value="1"/>
</dbReference>
<sequence>MADQTASTGSTPVLYTYYRSSCSARVRIALNWKGIPYDMRFIHLVKAEQRDPKYLKVNPGGLVPTLCIDGHTLQQSVAILEYLEEAFTEKPLLPVDVVARAKVRTLVNIVACDIQPV</sequence>
<dbReference type="Pfam" id="PF13417">
    <property type="entry name" value="GST_N_3"/>
    <property type="match status" value="1"/>
</dbReference>
<dbReference type="PANTHER" id="PTHR42673">
    <property type="entry name" value="MALEYLACETOACETATE ISOMERASE"/>
    <property type="match status" value="1"/>
</dbReference>
<dbReference type="GO" id="GO:0004364">
    <property type="term" value="F:glutathione transferase activity"/>
    <property type="evidence" value="ECO:0007669"/>
    <property type="project" value="TreeGrafter"/>
</dbReference>
<gene>
    <name evidence="2" type="ORF">IWQ62_006780</name>
</gene>
<evidence type="ECO:0000313" key="2">
    <source>
        <dbReference type="EMBL" id="KAJ1949156.1"/>
    </source>
</evidence>
<dbReference type="GO" id="GO:0006559">
    <property type="term" value="P:L-phenylalanine catabolic process"/>
    <property type="evidence" value="ECO:0007669"/>
    <property type="project" value="TreeGrafter"/>
</dbReference>
<dbReference type="InterPro" id="IPR036249">
    <property type="entry name" value="Thioredoxin-like_sf"/>
</dbReference>
<comment type="caution">
    <text evidence="2">The sequence shown here is derived from an EMBL/GenBank/DDBJ whole genome shotgun (WGS) entry which is preliminary data.</text>
</comment>
<proteinExistence type="predicted"/>
<organism evidence="2 3">
    <name type="scientific">Dispira parvispora</name>
    <dbReference type="NCBI Taxonomy" id="1520584"/>
    <lineage>
        <taxon>Eukaryota</taxon>
        <taxon>Fungi</taxon>
        <taxon>Fungi incertae sedis</taxon>
        <taxon>Zoopagomycota</taxon>
        <taxon>Kickxellomycotina</taxon>
        <taxon>Dimargaritomycetes</taxon>
        <taxon>Dimargaritales</taxon>
        <taxon>Dimargaritaceae</taxon>
        <taxon>Dispira</taxon>
    </lineage>
</organism>
<dbReference type="InterPro" id="IPR040079">
    <property type="entry name" value="Glutathione_S-Trfase"/>
</dbReference>
<accession>A0A9W8ANC8</accession>
<name>A0A9W8ANC8_9FUNG</name>
<dbReference type="Proteomes" id="UP001150925">
    <property type="component" value="Unassembled WGS sequence"/>
</dbReference>
<dbReference type="SFLD" id="SFLDG00358">
    <property type="entry name" value="Main_(cytGST)"/>
    <property type="match status" value="1"/>
</dbReference>
<evidence type="ECO:0000313" key="3">
    <source>
        <dbReference type="Proteomes" id="UP001150925"/>
    </source>
</evidence>
<feature type="domain" description="GST N-terminal" evidence="1">
    <location>
        <begin position="10"/>
        <end position="91"/>
    </location>
</feature>
<dbReference type="Gene3D" id="3.40.30.10">
    <property type="entry name" value="Glutaredoxin"/>
    <property type="match status" value="1"/>
</dbReference>
<evidence type="ECO:0000259" key="1">
    <source>
        <dbReference type="PROSITE" id="PS50404"/>
    </source>
</evidence>
<dbReference type="GO" id="GO:0005739">
    <property type="term" value="C:mitochondrion"/>
    <property type="evidence" value="ECO:0007669"/>
    <property type="project" value="TreeGrafter"/>
</dbReference>
<dbReference type="GO" id="GO:0016034">
    <property type="term" value="F:maleylacetoacetate isomerase activity"/>
    <property type="evidence" value="ECO:0007669"/>
    <property type="project" value="TreeGrafter"/>
</dbReference>
<dbReference type="OrthoDB" id="202840at2759"/>
<dbReference type="GO" id="GO:0006749">
    <property type="term" value="P:glutathione metabolic process"/>
    <property type="evidence" value="ECO:0007669"/>
    <property type="project" value="TreeGrafter"/>
</dbReference>
<dbReference type="PANTHER" id="PTHR42673:SF4">
    <property type="entry name" value="MALEYLACETOACETATE ISOMERASE"/>
    <property type="match status" value="1"/>
</dbReference>
<dbReference type="PROSITE" id="PS50404">
    <property type="entry name" value="GST_NTER"/>
    <property type="match status" value="1"/>
</dbReference>
<reference evidence="2" key="1">
    <citation type="submission" date="2022-07" db="EMBL/GenBank/DDBJ databases">
        <title>Phylogenomic reconstructions and comparative analyses of Kickxellomycotina fungi.</title>
        <authorList>
            <person name="Reynolds N.K."/>
            <person name="Stajich J.E."/>
            <person name="Barry K."/>
            <person name="Grigoriev I.V."/>
            <person name="Crous P."/>
            <person name="Smith M.E."/>
        </authorList>
    </citation>
    <scope>NUCLEOTIDE SEQUENCE</scope>
    <source>
        <strain evidence="2">RSA 1196</strain>
    </source>
</reference>
<dbReference type="CDD" id="cd03042">
    <property type="entry name" value="GST_N_Zeta"/>
    <property type="match status" value="1"/>
</dbReference>
<dbReference type="AlphaFoldDB" id="A0A9W8ANC8"/>
<dbReference type="Gene3D" id="1.20.1050.10">
    <property type="match status" value="1"/>
</dbReference>
<keyword evidence="3" id="KW-1185">Reference proteome</keyword>
<dbReference type="InterPro" id="IPR004045">
    <property type="entry name" value="Glutathione_S-Trfase_N"/>
</dbReference>
<dbReference type="SUPFAM" id="SSF52833">
    <property type="entry name" value="Thioredoxin-like"/>
    <property type="match status" value="1"/>
</dbReference>
<dbReference type="InterPro" id="IPR034333">
    <property type="entry name" value="GST_Zeta_N"/>
</dbReference>